<name>A0ABT8EKQ8_9BURK</name>
<evidence type="ECO:0000313" key="1">
    <source>
        <dbReference type="EMBL" id="MDN4121874.1"/>
    </source>
</evidence>
<sequence>MISPKIIWTEGMFLRPQHFQYFEQHLLSQTQMNPQMASLPYWGFSVLELDQAALALGFVQLVQAQGVLPDGVVFSCVGDELPTPLRVRAPIAAQRVYLARPRLRTDHCELVFDESAHSQAPYRVVEKELLDRSDPQNELALVQLGQVRWSLLLESQMDADWVGLPFLRLKDVNGSTDEVRLDTEYMTPVLHYQVCPVLRGVLHEVYGMLQARSELLANRLQQLGRFMTGDMAELMALQSLNAYRNRCWGMLQLKRLHPQECYLFLLELLGSMSTFSEARRLATVRPEYVHDDLQRSFAPLLEGLRLALNTLLEQLAVRIELQDKGQGVYVGQINDQRLLQHAKWILAVKAEVPEAQLRQYFPAQVKVAGVDKIRDLVHLQLPGVAVNSMSHVPRELPLHSGYVYFSLAQHGEMWQQLQRTSALAVHLAGDFPGLEIECWAVKQSSEQVGV</sequence>
<dbReference type="EMBL" id="JAJHNU010000003">
    <property type="protein sequence ID" value="MDN4121874.1"/>
    <property type="molecule type" value="Genomic_DNA"/>
</dbReference>
<dbReference type="PANTHER" id="PTHR35566">
    <property type="entry name" value="BLR3599 PROTEIN"/>
    <property type="match status" value="1"/>
</dbReference>
<evidence type="ECO:0000313" key="2">
    <source>
        <dbReference type="Proteomes" id="UP001168613"/>
    </source>
</evidence>
<proteinExistence type="predicted"/>
<dbReference type="Proteomes" id="UP001168613">
    <property type="component" value="Unassembled WGS sequence"/>
</dbReference>
<keyword evidence="2" id="KW-1185">Reference proteome</keyword>
<reference evidence="1" key="1">
    <citation type="submission" date="2021-11" db="EMBL/GenBank/DDBJ databases">
        <title>Draft genome sequence of Alcaligenes endophyticus type strain CCUG 75668T.</title>
        <authorList>
            <person name="Salva-Serra F."/>
            <person name="Duran R.E."/>
            <person name="Seeger M."/>
            <person name="Moore E.R.B."/>
            <person name="Jaen-Luchoro D."/>
        </authorList>
    </citation>
    <scope>NUCLEOTIDE SEQUENCE</scope>
    <source>
        <strain evidence="1">CCUG 75668</strain>
    </source>
</reference>
<dbReference type="PANTHER" id="PTHR35566:SF1">
    <property type="entry name" value="TYPE VI SECRETION SYSTEM BASEPLATE COMPONENT TSSK1"/>
    <property type="match status" value="1"/>
</dbReference>
<dbReference type="RefSeq" id="WP_266123118.1">
    <property type="nucleotide sequence ID" value="NZ_JAJHNU010000003.1"/>
</dbReference>
<dbReference type="InterPro" id="IPR010263">
    <property type="entry name" value="T6SS_TssK"/>
</dbReference>
<dbReference type="NCBIfam" id="TIGR03353">
    <property type="entry name" value="VI_chp_4"/>
    <property type="match status" value="1"/>
</dbReference>
<accession>A0ABT8EKQ8</accession>
<organism evidence="1 2">
    <name type="scientific">Alcaligenes endophyticus</name>
    <dbReference type="NCBI Taxonomy" id="1929088"/>
    <lineage>
        <taxon>Bacteria</taxon>
        <taxon>Pseudomonadati</taxon>
        <taxon>Pseudomonadota</taxon>
        <taxon>Betaproteobacteria</taxon>
        <taxon>Burkholderiales</taxon>
        <taxon>Alcaligenaceae</taxon>
        <taxon>Alcaligenes</taxon>
    </lineage>
</organism>
<gene>
    <name evidence="1" type="primary">tssK</name>
    <name evidence="1" type="ORF">LMS43_11290</name>
</gene>
<comment type="caution">
    <text evidence="1">The sequence shown here is derived from an EMBL/GenBank/DDBJ whole genome shotgun (WGS) entry which is preliminary data.</text>
</comment>
<protein>
    <submittedName>
        <fullName evidence="1">Type VI secretion system baseplate subunit TssK</fullName>
    </submittedName>
</protein>
<dbReference type="Pfam" id="PF05936">
    <property type="entry name" value="T6SS_VasE"/>
    <property type="match status" value="1"/>
</dbReference>